<keyword evidence="9" id="KW-1185">Reference proteome</keyword>
<dbReference type="Gene3D" id="3.90.100.10">
    <property type="entry name" value="Orn/Lys/Arg decarboxylase, C-terminal domain"/>
    <property type="match status" value="1"/>
</dbReference>
<dbReference type="InterPro" id="IPR052357">
    <property type="entry name" value="Orn_Lys_Arg_decarboxylase-I"/>
</dbReference>
<evidence type="ECO:0000256" key="4">
    <source>
        <dbReference type="ARBA" id="ARBA00022898"/>
    </source>
</evidence>
<comment type="similarity">
    <text evidence="2">Belongs to the Orn/Lys/Arg decarboxylase class-I family.</text>
</comment>
<proteinExistence type="inferred from homology"/>
<protein>
    <submittedName>
        <fullName evidence="8">Arginine decarboxylase</fullName>
        <ecNumber evidence="8">4.1.1.19</ecNumber>
    </submittedName>
</protein>
<keyword evidence="3" id="KW-0210">Decarboxylase</keyword>
<dbReference type="SUPFAM" id="SSF55904">
    <property type="entry name" value="Ornithine decarboxylase C-terminal domain"/>
    <property type="match status" value="1"/>
</dbReference>
<evidence type="ECO:0000256" key="1">
    <source>
        <dbReference type="ARBA" id="ARBA00001933"/>
    </source>
</evidence>
<dbReference type="GO" id="GO:0008792">
    <property type="term" value="F:arginine decarboxylase activity"/>
    <property type="evidence" value="ECO:0007669"/>
    <property type="project" value="UniProtKB-EC"/>
</dbReference>
<dbReference type="Pfam" id="PF03711">
    <property type="entry name" value="OKR_DC_1_C"/>
    <property type="match status" value="1"/>
</dbReference>
<evidence type="ECO:0000256" key="3">
    <source>
        <dbReference type="ARBA" id="ARBA00022793"/>
    </source>
</evidence>
<dbReference type="SUPFAM" id="SSF53383">
    <property type="entry name" value="PLP-dependent transferases"/>
    <property type="match status" value="1"/>
</dbReference>
<keyword evidence="5 8" id="KW-0456">Lyase</keyword>
<dbReference type="PANTHER" id="PTHR43277:SF4">
    <property type="entry name" value="ARGININE DECARBOXYLASE"/>
    <property type="match status" value="1"/>
</dbReference>
<feature type="domain" description="Orn/Lys/Arg decarboxylase C-terminal" evidence="7">
    <location>
        <begin position="394"/>
        <end position="456"/>
    </location>
</feature>
<dbReference type="KEGG" id="pnd:Pla175_48100"/>
<evidence type="ECO:0000256" key="5">
    <source>
        <dbReference type="ARBA" id="ARBA00023239"/>
    </source>
</evidence>
<sequence length="485" mass="50898">MPAPIVDTLAAYARAGYFPFHTPGHKYGPFAPQSLRAVLGDAAWGLDLPSMTATDSLLHPTRCIADAERLAAQLFGAADTYFLAGGSTQAVAGMLLAAVPPGGVVLLPRNVHRSVVGGLVLSGARPRFLRHDVLAESGALGVSEASLRAGLDAHPDAAAVLLTRPSYYGLAVDLEPARRLTRERGVKLLVDEAHGAHLRFCPNSEGRPTAALDYGADLVAQSWHKTLGALGGAAVLHRGQGSAVPAARVRATLNLLHSTSASLLLLASLDAARLTLAEQGEALFADAVAQARRLAERINQLPGLRVLAAGEHPELARHQIDPLRMTINVAGAGWTGYEAELLLRSDAYRIEDEMSDPFSIVLVLGPGDPEEARQRLLAGLAHIAENPKPVRDGEAFTADMLQPPLPPQAATPREAALAEQETVSFPAAVGRTCAETIAFYPPGIPLVMPGETITAPLVSIAQRLLSAGAYPHALDSSLQTVSVVA</sequence>
<dbReference type="AlphaFoldDB" id="A0A518DIU3"/>
<dbReference type="Proteomes" id="UP000317429">
    <property type="component" value="Chromosome"/>
</dbReference>
<dbReference type="Gene3D" id="3.40.640.10">
    <property type="entry name" value="Type I PLP-dependent aspartate aminotransferase-like (Major domain)"/>
    <property type="match status" value="1"/>
</dbReference>
<dbReference type="OrthoDB" id="9815233at2"/>
<dbReference type="EMBL" id="CP036291">
    <property type="protein sequence ID" value="QDU91388.1"/>
    <property type="molecule type" value="Genomic_DNA"/>
</dbReference>
<dbReference type="Pfam" id="PF01276">
    <property type="entry name" value="OKR_DC_1"/>
    <property type="match status" value="1"/>
</dbReference>
<dbReference type="RefSeq" id="WP_145291444.1">
    <property type="nucleotide sequence ID" value="NZ_CP036291.1"/>
</dbReference>
<dbReference type="InterPro" id="IPR015424">
    <property type="entry name" value="PyrdxlP-dep_Trfase"/>
</dbReference>
<dbReference type="InterPro" id="IPR008286">
    <property type="entry name" value="Prn/Lys/Arg_de-COase_C"/>
</dbReference>
<feature type="domain" description="Orn/Lys/Arg decarboxylases family 1 pyridoxal-P attachment site" evidence="6">
    <location>
        <begin position="4"/>
        <end position="312"/>
    </location>
</feature>
<keyword evidence="4" id="KW-0663">Pyridoxal phosphate</keyword>
<evidence type="ECO:0000256" key="2">
    <source>
        <dbReference type="ARBA" id="ARBA00010671"/>
    </source>
</evidence>
<comment type="cofactor">
    <cofactor evidence="1">
        <name>pyridoxal 5'-phosphate</name>
        <dbReference type="ChEBI" id="CHEBI:597326"/>
    </cofactor>
</comment>
<evidence type="ECO:0000259" key="6">
    <source>
        <dbReference type="Pfam" id="PF01276"/>
    </source>
</evidence>
<dbReference type="EC" id="4.1.1.19" evidence="8"/>
<dbReference type="InterPro" id="IPR015421">
    <property type="entry name" value="PyrdxlP-dep_Trfase_major"/>
</dbReference>
<evidence type="ECO:0000313" key="9">
    <source>
        <dbReference type="Proteomes" id="UP000317429"/>
    </source>
</evidence>
<organism evidence="8 9">
    <name type="scientific">Pirellulimonas nuda</name>
    <dbReference type="NCBI Taxonomy" id="2528009"/>
    <lineage>
        <taxon>Bacteria</taxon>
        <taxon>Pseudomonadati</taxon>
        <taxon>Planctomycetota</taxon>
        <taxon>Planctomycetia</taxon>
        <taxon>Pirellulales</taxon>
        <taxon>Lacipirellulaceae</taxon>
        <taxon>Pirellulimonas</taxon>
    </lineage>
</organism>
<gene>
    <name evidence="8" type="primary">speA</name>
    <name evidence="8" type="ORF">Pla175_48100</name>
</gene>
<accession>A0A518DIU3</accession>
<evidence type="ECO:0000259" key="7">
    <source>
        <dbReference type="Pfam" id="PF03711"/>
    </source>
</evidence>
<reference evidence="8 9" key="1">
    <citation type="submission" date="2019-02" db="EMBL/GenBank/DDBJ databases">
        <title>Deep-cultivation of Planctomycetes and their phenomic and genomic characterization uncovers novel biology.</title>
        <authorList>
            <person name="Wiegand S."/>
            <person name="Jogler M."/>
            <person name="Boedeker C."/>
            <person name="Pinto D."/>
            <person name="Vollmers J."/>
            <person name="Rivas-Marin E."/>
            <person name="Kohn T."/>
            <person name="Peeters S.H."/>
            <person name="Heuer A."/>
            <person name="Rast P."/>
            <person name="Oberbeckmann S."/>
            <person name="Bunk B."/>
            <person name="Jeske O."/>
            <person name="Meyerdierks A."/>
            <person name="Storesund J.E."/>
            <person name="Kallscheuer N."/>
            <person name="Luecker S."/>
            <person name="Lage O.M."/>
            <person name="Pohl T."/>
            <person name="Merkel B.J."/>
            <person name="Hornburger P."/>
            <person name="Mueller R.-W."/>
            <person name="Bruemmer F."/>
            <person name="Labrenz M."/>
            <person name="Spormann A.M."/>
            <person name="Op den Camp H."/>
            <person name="Overmann J."/>
            <person name="Amann R."/>
            <person name="Jetten M.S.M."/>
            <person name="Mascher T."/>
            <person name="Medema M.H."/>
            <person name="Devos D.P."/>
            <person name="Kaster A.-K."/>
            <person name="Ovreas L."/>
            <person name="Rohde M."/>
            <person name="Galperin M.Y."/>
            <person name="Jogler C."/>
        </authorList>
    </citation>
    <scope>NUCLEOTIDE SEQUENCE [LARGE SCALE GENOMIC DNA]</scope>
    <source>
        <strain evidence="8 9">Pla175</strain>
    </source>
</reference>
<evidence type="ECO:0000313" key="8">
    <source>
        <dbReference type="EMBL" id="QDU91388.1"/>
    </source>
</evidence>
<dbReference type="InterPro" id="IPR036633">
    <property type="entry name" value="Prn/Lys/Arg_de-COase_C_sf"/>
</dbReference>
<name>A0A518DIU3_9BACT</name>
<dbReference type="PANTHER" id="PTHR43277">
    <property type="entry name" value="ARGININE DECARBOXYLASE"/>
    <property type="match status" value="1"/>
</dbReference>
<dbReference type="InterPro" id="IPR000310">
    <property type="entry name" value="Orn/Lys/Arg_deCO2ase_major_dom"/>
</dbReference>